<proteinExistence type="predicted"/>
<organism evidence="1 2">
    <name type="scientific">Centaurea solstitialis</name>
    <name type="common">yellow star-thistle</name>
    <dbReference type="NCBI Taxonomy" id="347529"/>
    <lineage>
        <taxon>Eukaryota</taxon>
        <taxon>Viridiplantae</taxon>
        <taxon>Streptophyta</taxon>
        <taxon>Embryophyta</taxon>
        <taxon>Tracheophyta</taxon>
        <taxon>Spermatophyta</taxon>
        <taxon>Magnoliopsida</taxon>
        <taxon>eudicotyledons</taxon>
        <taxon>Gunneridae</taxon>
        <taxon>Pentapetalae</taxon>
        <taxon>asterids</taxon>
        <taxon>campanulids</taxon>
        <taxon>Asterales</taxon>
        <taxon>Asteraceae</taxon>
        <taxon>Carduoideae</taxon>
        <taxon>Cardueae</taxon>
        <taxon>Centaureinae</taxon>
        <taxon>Centaurea</taxon>
    </lineage>
</organism>
<sequence length="105" mass="11788">MAVILTRVPIKDDHLLQLCMQELAKSSFGLLLKFTIDYHYSKWLVTAATVAQRLSLMPSHVVVLLGSNVNSTLVENVRTNLSHISSITVDAITKDWRDSWEGGDY</sequence>
<dbReference type="Proteomes" id="UP001172457">
    <property type="component" value="Unassembled WGS sequence"/>
</dbReference>
<keyword evidence="2" id="KW-1185">Reference proteome</keyword>
<gene>
    <name evidence="1" type="ORF">OSB04_un000244</name>
</gene>
<evidence type="ECO:0000313" key="2">
    <source>
        <dbReference type="Proteomes" id="UP001172457"/>
    </source>
</evidence>
<dbReference type="AlphaFoldDB" id="A0AA38S5I6"/>
<dbReference type="EMBL" id="JARYMX010000015">
    <property type="protein sequence ID" value="KAJ9536595.1"/>
    <property type="molecule type" value="Genomic_DNA"/>
</dbReference>
<accession>A0AA38S5I6</accession>
<name>A0AA38S5I6_9ASTR</name>
<reference evidence="1" key="1">
    <citation type="submission" date="2023-03" db="EMBL/GenBank/DDBJ databases">
        <title>Chromosome-scale reference genome and RAD-based genetic map of yellow starthistle (Centaurea solstitialis) reveal putative structural variation and QTLs associated with invader traits.</title>
        <authorList>
            <person name="Reatini B."/>
            <person name="Cang F.A."/>
            <person name="Jiang Q."/>
            <person name="Mckibben M.T.W."/>
            <person name="Barker M.S."/>
            <person name="Rieseberg L.H."/>
            <person name="Dlugosch K.M."/>
        </authorList>
    </citation>
    <scope>NUCLEOTIDE SEQUENCE</scope>
    <source>
        <strain evidence="1">CAN-66</strain>
        <tissue evidence="1">Leaf</tissue>
    </source>
</reference>
<evidence type="ECO:0000313" key="1">
    <source>
        <dbReference type="EMBL" id="KAJ9536595.1"/>
    </source>
</evidence>
<protein>
    <submittedName>
        <fullName evidence="1">Uncharacterized protein</fullName>
    </submittedName>
</protein>
<comment type="caution">
    <text evidence="1">The sequence shown here is derived from an EMBL/GenBank/DDBJ whole genome shotgun (WGS) entry which is preliminary data.</text>
</comment>